<dbReference type="InterPro" id="IPR033479">
    <property type="entry name" value="dCache_1"/>
</dbReference>
<dbReference type="CDD" id="cd06225">
    <property type="entry name" value="HAMP"/>
    <property type="match status" value="1"/>
</dbReference>
<feature type="domain" description="Methyl-accepting transducer" evidence="11">
    <location>
        <begin position="411"/>
        <end position="633"/>
    </location>
</feature>
<sequence>MKLRMPIGVKVATYVGSIVVLILLAIFIVVVKEVDMYLTASVNSNSIQIANARSDEIEMFIQQHRQMVKALADQDYIRACSETELEYYAQEMIGKMGPAVSHAYVVWPDGRATTQPQQYVMVPDRPYYIAIFREGRDNYMSNPQISRNSGNAVITMVQSVDDPAGNAKAALAFEITLEQLSKTVSGIDIGKTSYGWVVDSTGLVMASKIEDAIMKVNITEGDEMHGYRGMTVLSRTILSSENTIGEYKGFDGTDYTLFSSEISPEYKWRLGLVIATEELRAPQNRLNLILGIIMGVSILISIGLSVLLGMWISRPIKNLAAEFAHLAQGEADLTHRLEIKRTDEIGELGANFNNFIGKLSAIIMDIKLVQDRIKISSQKLGADSQQTTVEMKQISDLVDSIQNRLGQQDSNIHDSSAAVNQSSQGVYKLDELIADQAASISEASASIEEMVSSISSVTASAEHIADEFQHLLVSSDKGLAIQNASKEKINNIASQSEGLMEANAAIGAIAAQTNLLAMNAAIEAAHAGEAGKGFAVVADEIRRLAETSSEQSKTIGAKLKSVQESIDEVVRATDESEKAFESLSRKVGATDSLVSEVKSAMIEQREGSRNILDAIKHMNEITSKVKASSSEMNEGNRIIVESMEKLTLASKEIFSNSREIVSEVDSVEAMVKEISDIAVENDSLVNRMEDGIGRFTV</sequence>
<dbReference type="InterPro" id="IPR003660">
    <property type="entry name" value="HAMP_dom"/>
</dbReference>
<dbReference type="PROSITE" id="PS50111">
    <property type="entry name" value="CHEMOTAXIS_TRANSDUC_2"/>
    <property type="match status" value="1"/>
</dbReference>
<dbReference type="GO" id="GO:0006935">
    <property type="term" value="P:chemotaxis"/>
    <property type="evidence" value="ECO:0007669"/>
    <property type="project" value="UniProtKB-KW"/>
</dbReference>
<evidence type="ECO:0000259" key="11">
    <source>
        <dbReference type="PROSITE" id="PS50111"/>
    </source>
</evidence>
<evidence type="ECO:0000256" key="1">
    <source>
        <dbReference type="ARBA" id="ARBA00004651"/>
    </source>
</evidence>
<comment type="subcellular location">
    <subcellularLocation>
        <location evidence="1">Cell membrane</location>
        <topology evidence="1">Multi-pass membrane protein</topology>
    </subcellularLocation>
</comment>
<dbReference type="RefSeq" id="WP_215624732.1">
    <property type="nucleotide sequence ID" value="NZ_CP067089.2"/>
</dbReference>
<keyword evidence="2" id="KW-1003">Cell membrane</keyword>
<dbReference type="CDD" id="cd12912">
    <property type="entry name" value="PDC2_MCP_like"/>
    <property type="match status" value="1"/>
</dbReference>
<dbReference type="AlphaFoldDB" id="A0A7T8B8I8"/>
<dbReference type="Pfam" id="PF00015">
    <property type="entry name" value="MCPsignal"/>
    <property type="match status" value="1"/>
</dbReference>
<organism evidence="13 14">
    <name type="scientific">Breznakiella homolactica</name>
    <dbReference type="NCBI Taxonomy" id="2798577"/>
    <lineage>
        <taxon>Bacteria</taxon>
        <taxon>Pseudomonadati</taxon>
        <taxon>Spirochaetota</taxon>
        <taxon>Spirochaetia</taxon>
        <taxon>Spirochaetales</taxon>
        <taxon>Breznakiellaceae</taxon>
        <taxon>Breznakiella</taxon>
    </lineage>
</organism>
<dbReference type="Pfam" id="PF02743">
    <property type="entry name" value="dCache_1"/>
    <property type="match status" value="1"/>
</dbReference>
<evidence type="ECO:0000256" key="6">
    <source>
        <dbReference type="ARBA" id="ARBA00023136"/>
    </source>
</evidence>
<name>A0A7T8B8I8_9SPIR</name>
<feature type="transmembrane region" description="Helical" evidence="10">
    <location>
        <begin position="288"/>
        <end position="312"/>
    </location>
</feature>
<accession>A0A7T8B8I8</accession>
<evidence type="ECO:0000259" key="12">
    <source>
        <dbReference type="PROSITE" id="PS50885"/>
    </source>
</evidence>
<dbReference type="Proteomes" id="UP000595917">
    <property type="component" value="Chromosome"/>
</dbReference>
<dbReference type="PROSITE" id="PS50885">
    <property type="entry name" value="HAMP"/>
    <property type="match status" value="1"/>
</dbReference>
<proteinExistence type="inferred from homology"/>
<evidence type="ECO:0000256" key="4">
    <source>
        <dbReference type="ARBA" id="ARBA00022692"/>
    </source>
</evidence>
<gene>
    <name evidence="13" type="ORF">JFL75_10675</name>
</gene>
<dbReference type="GO" id="GO:0007165">
    <property type="term" value="P:signal transduction"/>
    <property type="evidence" value="ECO:0007669"/>
    <property type="project" value="UniProtKB-KW"/>
</dbReference>
<dbReference type="KEGG" id="bhc:JFL75_10675"/>
<keyword evidence="4 10" id="KW-0812">Transmembrane</keyword>
<dbReference type="Gene3D" id="1.10.287.950">
    <property type="entry name" value="Methyl-accepting chemotaxis protein"/>
    <property type="match status" value="1"/>
</dbReference>
<evidence type="ECO:0000256" key="10">
    <source>
        <dbReference type="SAM" id="Phobius"/>
    </source>
</evidence>
<dbReference type="EMBL" id="CP067089">
    <property type="protein sequence ID" value="QQO07427.1"/>
    <property type="molecule type" value="Genomic_DNA"/>
</dbReference>
<evidence type="ECO:0000313" key="14">
    <source>
        <dbReference type="Proteomes" id="UP000595917"/>
    </source>
</evidence>
<reference evidence="13" key="1">
    <citation type="submission" date="2021-01" db="EMBL/GenBank/DDBJ databases">
        <title>Description of Breznakiella homolactica.</title>
        <authorList>
            <person name="Song Y."/>
            <person name="Brune A."/>
        </authorList>
    </citation>
    <scope>NUCLEOTIDE SEQUENCE</scope>
    <source>
        <strain evidence="13">RmG30</strain>
    </source>
</reference>
<dbReference type="SUPFAM" id="SSF58104">
    <property type="entry name" value="Methyl-accepting chemotaxis protein (MCP) signaling domain"/>
    <property type="match status" value="1"/>
</dbReference>
<evidence type="ECO:0000256" key="7">
    <source>
        <dbReference type="ARBA" id="ARBA00023224"/>
    </source>
</evidence>
<dbReference type="Pfam" id="PF00672">
    <property type="entry name" value="HAMP"/>
    <property type="match status" value="1"/>
</dbReference>
<keyword evidence="14" id="KW-1185">Reference proteome</keyword>
<dbReference type="PANTHER" id="PTHR32089:SF112">
    <property type="entry name" value="LYSOZYME-LIKE PROTEIN-RELATED"/>
    <property type="match status" value="1"/>
</dbReference>
<keyword evidence="6 10" id="KW-0472">Membrane</keyword>
<comment type="similarity">
    <text evidence="8">Belongs to the methyl-accepting chemotaxis (MCP) protein family.</text>
</comment>
<dbReference type="GO" id="GO:0005886">
    <property type="term" value="C:plasma membrane"/>
    <property type="evidence" value="ECO:0007669"/>
    <property type="project" value="UniProtKB-SubCell"/>
</dbReference>
<evidence type="ECO:0000313" key="13">
    <source>
        <dbReference type="EMBL" id="QQO07427.1"/>
    </source>
</evidence>
<dbReference type="Gene3D" id="3.30.450.20">
    <property type="entry name" value="PAS domain"/>
    <property type="match status" value="1"/>
</dbReference>
<dbReference type="Gene3D" id="6.10.340.10">
    <property type="match status" value="1"/>
</dbReference>
<protein>
    <submittedName>
        <fullName evidence="13">Methyl-accepting chemotaxis protein</fullName>
    </submittedName>
</protein>
<evidence type="ECO:0000256" key="9">
    <source>
        <dbReference type="PROSITE-ProRule" id="PRU00284"/>
    </source>
</evidence>
<dbReference type="PANTHER" id="PTHR32089">
    <property type="entry name" value="METHYL-ACCEPTING CHEMOTAXIS PROTEIN MCPB"/>
    <property type="match status" value="1"/>
</dbReference>
<keyword evidence="5 10" id="KW-1133">Transmembrane helix</keyword>
<evidence type="ECO:0000256" key="8">
    <source>
        <dbReference type="ARBA" id="ARBA00029447"/>
    </source>
</evidence>
<keyword evidence="3" id="KW-0145">Chemotaxis</keyword>
<evidence type="ECO:0000256" key="3">
    <source>
        <dbReference type="ARBA" id="ARBA00022500"/>
    </source>
</evidence>
<dbReference type="SMART" id="SM00283">
    <property type="entry name" value="MA"/>
    <property type="match status" value="1"/>
</dbReference>
<dbReference type="SMART" id="SM00304">
    <property type="entry name" value="HAMP"/>
    <property type="match status" value="1"/>
</dbReference>
<evidence type="ECO:0000256" key="5">
    <source>
        <dbReference type="ARBA" id="ARBA00022989"/>
    </source>
</evidence>
<dbReference type="InterPro" id="IPR004089">
    <property type="entry name" value="MCPsignal_dom"/>
</dbReference>
<feature type="transmembrane region" description="Helical" evidence="10">
    <location>
        <begin position="12"/>
        <end position="31"/>
    </location>
</feature>
<evidence type="ECO:0000256" key="2">
    <source>
        <dbReference type="ARBA" id="ARBA00022475"/>
    </source>
</evidence>
<feature type="domain" description="HAMP" evidence="12">
    <location>
        <begin position="310"/>
        <end position="364"/>
    </location>
</feature>
<dbReference type="CDD" id="cd12914">
    <property type="entry name" value="PDC1_DGC_like"/>
    <property type="match status" value="1"/>
</dbReference>
<keyword evidence="7 9" id="KW-0807">Transducer</keyword>